<dbReference type="GO" id="GO:0016829">
    <property type="term" value="F:lyase activity"/>
    <property type="evidence" value="ECO:0007669"/>
    <property type="project" value="UniProtKB-ARBA"/>
</dbReference>
<gene>
    <name evidence="3" type="ORF">HZ995_14525</name>
</gene>
<dbReference type="KEGG" id="cact:HZ995_14525"/>
<dbReference type="PANTHER" id="PTHR43172">
    <property type="entry name" value="ADENYLOSUCCINATE LYASE"/>
    <property type="match status" value="1"/>
</dbReference>
<evidence type="ECO:0000313" key="3">
    <source>
        <dbReference type="EMBL" id="QTN35671.1"/>
    </source>
</evidence>
<name>A0A975EP51_9RHOB</name>
<reference evidence="3" key="1">
    <citation type="submission" date="2020-07" db="EMBL/GenBank/DDBJ databases">
        <title>Genome sequences of bacteria associated with the marine, planktonic diatom Thalassiosira profunda strain ECT2AJA-044.</title>
        <authorList>
            <person name="Gargas C.B."/>
            <person name="Roberts W.R."/>
            <person name="Alverson A.J."/>
        </authorList>
    </citation>
    <scope>NUCLEOTIDE SEQUENCE</scope>
    <source>
        <strain evidence="3">ECT2AJA-044</strain>
    </source>
</reference>
<dbReference type="AlphaFoldDB" id="A0A975EP51"/>
<dbReference type="Pfam" id="PF00206">
    <property type="entry name" value="Lyase_1"/>
    <property type="match status" value="1"/>
</dbReference>
<dbReference type="PROSITE" id="PS00163">
    <property type="entry name" value="FUMARATE_LYASES"/>
    <property type="match status" value="1"/>
</dbReference>
<accession>A0A975EP51</accession>
<dbReference type="Gene3D" id="1.20.200.10">
    <property type="entry name" value="Fumarase/aspartase (Central domain)"/>
    <property type="match status" value="1"/>
</dbReference>
<comment type="similarity">
    <text evidence="1">Belongs to the class-II fumarase/aspartase family.</text>
</comment>
<sequence length="433" mass="45561">MAVSLFQSAIYEAQFGDAELSEIFSDRAEVARMVRFERALAQVEGELGVIPKASGQAIFDGLTDASVDLAALSKGVLSSGVAVPALVSELRGQLDPEHGQYLHWGATSQDVVDTAMTLAVAEALDVVEGRLRQLIDALAAKSETYETLVVAGRTRGQIATPITLGLRIAKWTQPLIALEKTLADIRGRILLVQFGGASGGNTATAPYGPQIGAGLARALGLSAAAPWHVDRTGLVNLASWLLQISVALSKFAGDLILHMRSEIREVSAGAGGGSSTMPQKSNPVGPETIRTLASLAKAAHAGLAGAADPAEDRDGGQWPIEWALFPQIFIAVGASLAHAQVLAETLTANEDQINAILAANDGVMAEQISFMLAEHMPRPEAQALVKAASKTGKPLREALPELCGRDLDWDDLFDPQKSVAPCREIAQSIFAAR</sequence>
<dbReference type="InterPro" id="IPR008948">
    <property type="entry name" value="L-Aspartase-like"/>
</dbReference>
<dbReference type="PRINTS" id="PR00145">
    <property type="entry name" value="ARGSUCLYASE"/>
</dbReference>
<dbReference type="PRINTS" id="PR00149">
    <property type="entry name" value="FUMRATELYASE"/>
</dbReference>
<dbReference type="Proteomes" id="UP000665026">
    <property type="component" value="Chromosome"/>
</dbReference>
<dbReference type="PANTHER" id="PTHR43172:SF2">
    <property type="entry name" value="ADENYLOSUCCINATE LYASE C-TERMINAL DOMAIN-CONTAINING PROTEIN"/>
    <property type="match status" value="1"/>
</dbReference>
<evidence type="ECO:0000313" key="4">
    <source>
        <dbReference type="Proteomes" id="UP000665026"/>
    </source>
</evidence>
<dbReference type="InterPro" id="IPR022761">
    <property type="entry name" value="Fumarate_lyase_N"/>
</dbReference>
<organism evidence="3 4">
    <name type="scientific">Cognatishimia activa</name>
    <dbReference type="NCBI Taxonomy" id="1715691"/>
    <lineage>
        <taxon>Bacteria</taxon>
        <taxon>Pseudomonadati</taxon>
        <taxon>Pseudomonadota</taxon>
        <taxon>Alphaproteobacteria</taxon>
        <taxon>Rhodobacterales</taxon>
        <taxon>Paracoccaceae</taxon>
        <taxon>Cognatishimia</taxon>
    </lineage>
</organism>
<dbReference type="InterPro" id="IPR020557">
    <property type="entry name" value="Fumarate_lyase_CS"/>
</dbReference>
<feature type="domain" description="Fumarate lyase N-terminal" evidence="2">
    <location>
        <begin position="19"/>
        <end position="293"/>
    </location>
</feature>
<evidence type="ECO:0000259" key="2">
    <source>
        <dbReference type="Pfam" id="PF00206"/>
    </source>
</evidence>
<dbReference type="EMBL" id="CP060010">
    <property type="protein sequence ID" value="QTN35671.1"/>
    <property type="molecule type" value="Genomic_DNA"/>
</dbReference>
<dbReference type="InterPro" id="IPR000362">
    <property type="entry name" value="Fumarate_lyase_fam"/>
</dbReference>
<proteinExistence type="inferred from homology"/>
<dbReference type="SUPFAM" id="SSF48557">
    <property type="entry name" value="L-aspartase-like"/>
    <property type="match status" value="1"/>
</dbReference>
<evidence type="ECO:0000256" key="1">
    <source>
        <dbReference type="ARBA" id="ARBA00034772"/>
    </source>
</evidence>
<dbReference type="RefSeq" id="WP_209356375.1">
    <property type="nucleotide sequence ID" value="NZ_CP060010.1"/>
</dbReference>
<protein>
    <submittedName>
        <fullName evidence="3">3-carboxy-cis,cis-muconate cycloisomerase</fullName>
    </submittedName>
</protein>
<dbReference type="Gene3D" id="1.10.40.30">
    <property type="entry name" value="Fumarase/aspartase (C-terminal domain)"/>
    <property type="match status" value="1"/>
</dbReference>